<dbReference type="OrthoDB" id="2325659at2"/>
<sequence length="205" mass="22770">MQYCHRCESELTPGIKFCGKCGTLVKPTPKATNVIKVAEPVSHRYLGWWLFGFVVIAVAGICGYEHYQANQPLDSMPPAKISSQQATNSQASSTNEISPAELAIMLYWKYYPQTELTGASSMILTKDNQGRQQIGFGTAASDLFFKVAGDQITVWKIKEDPDLPTYQQGYEQSTISKQELLASSYQSATQRQGVQWIASQIKVDE</sequence>
<keyword evidence="1" id="KW-0812">Transmembrane</keyword>
<proteinExistence type="predicted"/>
<dbReference type="Gene3D" id="3.30.1460.60">
    <property type="match status" value="1"/>
</dbReference>
<evidence type="ECO:0000256" key="1">
    <source>
        <dbReference type="SAM" id="Phobius"/>
    </source>
</evidence>
<dbReference type="Pfam" id="PF22125">
    <property type="entry name" value="Lreu_0056_like"/>
    <property type="match status" value="1"/>
</dbReference>
<feature type="transmembrane region" description="Helical" evidence="1">
    <location>
        <begin position="46"/>
        <end position="67"/>
    </location>
</feature>
<gene>
    <name evidence="3" type="ORF">FC21_GL001044</name>
</gene>
<evidence type="ECO:0000313" key="3">
    <source>
        <dbReference type="EMBL" id="KRL94999.1"/>
    </source>
</evidence>
<feature type="domain" description="Lreu-0056-like" evidence="2">
    <location>
        <begin position="137"/>
        <end position="202"/>
    </location>
</feature>
<dbReference type="RefSeq" id="WP_054652151.1">
    <property type="nucleotide sequence ID" value="NZ_AZGC01000026.1"/>
</dbReference>
<keyword evidence="1" id="KW-1133">Transmembrane helix</keyword>
<protein>
    <recommendedName>
        <fullName evidence="2">Lreu-0056-like domain-containing protein</fullName>
    </recommendedName>
</protein>
<organism evidence="3 4">
    <name type="scientific">Limosilactobacillus equigenerosi DSM 18793 = JCM 14505</name>
    <dbReference type="NCBI Taxonomy" id="1423742"/>
    <lineage>
        <taxon>Bacteria</taxon>
        <taxon>Bacillati</taxon>
        <taxon>Bacillota</taxon>
        <taxon>Bacilli</taxon>
        <taxon>Lactobacillales</taxon>
        <taxon>Lactobacillaceae</taxon>
        <taxon>Limosilactobacillus</taxon>
    </lineage>
</organism>
<dbReference type="Proteomes" id="UP000051084">
    <property type="component" value="Unassembled WGS sequence"/>
</dbReference>
<accession>A0A0R1UPC3</accession>
<dbReference type="PATRIC" id="fig|1423742.4.peg.1086"/>
<dbReference type="STRING" id="417373.GCA_001570685_00200"/>
<reference evidence="3 4" key="1">
    <citation type="journal article" date="2015" name="Genome Announc.">
        <title>Expanding the biotechnology potential of lactobacilli through comparative genomics of 213 strains and associated genera.</title>
        <authorList>
            <person name="Sun Z."/>
            <person name="Harris H.M."/>
            <person name="McCann A."/>
            <person name="Guo C."/>
            <person name="Argimon S."/>
            <person name="Zhang W."/>
            <person name="Yang X."/>
            <person name="Jeffery I.B."/>
            <person name="Cooney J.C."/>
            <person name="Kagawa T.F."/>
            <person name="Liu W."/>
            <person name="Song Y."/>
            <person name="Salvetti E."/>
            <person name="Wrobel A."/>
            <person name="Rasinkangas P."/>
            <person name="Parkhill J."/>
            <person name="Rea M.C."/>
            <person name="O'Sullivan O."/>
            <person name="Ritari J."/>
            <person name="Douillard F.P."/>
            <person name="Paul Ross R."/>
            <person name="Yang R."/>
            <person name="Briner A.E."/>
            <person name="Felis G.E."/>
            <person name="de Vos W.M."/>
            <person name="Barrangou R."/>
            <person name="Klaenhammer T.R."/>
            <person name="Caufield P.W."/>
            <person name="Cui Y."/>
            <person name="Zhang H."/>
            <person name="O'Toole P.W."/>
        </authorList>
    </citation>
    <scope>NUCLEOTIDE SEQUENCE [LARGE SCALE GENOMIC DNA]</scope>
    <source>
        <strain evidence="3 4">DSM 18793</strain>
    </source>
</reference>
<keyword evidence="1" id="KW-0472">Membrane</keyword>
<keyword evidence="4" id="KW-1185">Reference proteome</keyword>
<comment type="caution">
    <text evidence="3">The sequence shown here is derived from an EMBL/GenBank/DDBJ whole genome shotgun (WGS) entry which is preliminary data.</text>
</comment>
<dbReference type="AlphaFoldDB" id="A0A0R1UPC3"/>
<evidence type="ECO:0000259" key="2">
    <source>
        <dbReference type="Pfam" id="PF22125"/>
    </source>
</evidence>
<name>A0A0R1UPC3_9LACO</name>
<evidence type="ECO:0000313" key="4">
    <source>
        <dbReference type="Proteomes" id="UP000051084"/>
    </source>
</evidence>
<dbReference type="InterPro" id="IPR054365">
    <property type="entry name" value="Lreu_0056-like"/>
</dbReference>
<dbReference type="EMBL" id="AZGC01000026">
    <property type="protein sequence ID" value="KRL94999.1"/>
    <property type="molecule type" value="Genomic_DNA"/>
</dbReference>